<comment type="caution">
    <text evidence="3">The sequence shown here is derived from an EMBL/GenBank/DDBJ whole genome shotgun (WGS) entry which is preliminary data.</text>
</comment>
<dbReference type="InterPro" id="IPR012292">
    <property type="entry name" value="Globin/Proto"/>
</dbReference>
<evidence type="ECO:0000259" key="1">
    <source>
        <dbReference type="PROSITE" id="PS50883"/>
    </source>
</evidence>
<reference evidence="3 4" key="1">
    <citation type="submission" date="2020-04" db="EMBL/GenBank/DDBJ databases">
        <title>Ralstonia insidiosa genome sequencing and assembly.</title>
        <authorList>
            <person name="Martins R.C.R."/>
            <person name="Perdigao-Neto L.V."/>
            <person name="Levin A.S.S."/>
            <person name="Costa S.F."/>
        </authorList>
    </citation>
    <scope>NUCLEOTIDE SEQUENCE [LARGE SCALE GENOMIC DNA]</scope>
    <source>
        <strain evidence="3 4">5047</strain>
    </source>
</reference>
<dbReference type="Pfam" id="PF00990">
    <property type="entry name" value="GGDEF"/>
    <property type="match status" value="1"/>
</dbReference>
<feature type="domain" description="EAL" evidence="1">
    <location>
        <begin position="408"/>
        <end position="660"/>
    </location>
</feature>
<gene>
    <name evidence="3" type="ORF">HGR00_09275</name>
</gene>
<dbReference type="InterPro" id="IPR029016">
    <property type="entry name" value="GAF-like_dom_sf"/>
</dbReference>
<evidence type="ECO:0000259" key="2">
    <source>
        <dbReference type="PROSITE" id="PS50887"/>
    </source>
</evidence>
<evidence type="ECO:0000313" key="3">
    <source>
        <dbReference type="EMBL" id="NMV38099.1"/>
    </source>
</evidence>
<organism evidence="3 4">
    <name type="scientific">Ralstonia insidiosa</name>
    <dbReference type="NCBI Taxonomy" id="190721"/>
    <lineage>
        <taxon>Bacteria</taxon>
        <taxon>Pseudomonadati</taxon>
        <taxon>Pseudomonadota</taxon>
        <taxon>Betaproteobacteria</taxon>
        <taxon>Burkholderiales</taxon>
        <taxon>Burkholderiaceae</taxon>
        <taxon>Ralstonia</taxon>
    </lineage>
</organism>
<sequence length="757" mass="83387">MLHDIGQPDNAALIAQKIKGALAEPIEIESNVVHLTASIGYAILGDDGHDIETLVRTADQRMLEVKGSSARAAAAMASTATRQELYGPEWAPILTSLTVALRPQLPAVVDRFYEQLTASIGSNALVEALSEPEFQHLKAQQVQNLLTLMSPELTQEHHQALALRVGHVHACVGLSREDLVLDHDILHTVLRNHVNTAIHREALSLVSRRRVRDLAWQMQAFQILHTKRHELLIDIADIAWKATSLAELTRLAGARLCQHEEISGCTFGGPDKQGIFRFQSAGGKDAKHFLQDSERTSLNVLTADLRLGQGPTGRAWRSGKIEHCLNLATDLRCAPWKTLAEQSGIRSTVAVPLLGPNGHPYLVLTLLNTWPGGYASAEHKAFLTQLQSSFVLALHRVIGKDQGNHVIPYTTRLNVGKLLKSKALEMFYQPILDLRTDKMMRVEALARLRDGDRMLTPAEFFPALSNDDFLELFVQGLDQVLAWRNRWSRKGFDIPVSLNLPTTSLTDPRYYDATWQGLQVHGCPPDKLTLEVLETDEIAPGLDVSGILSRFRTLGVHLAEDDLGAGHSSLARLNTLPFDIVKIDRSIVAPCSGNSVNVLRFIYQLTRLGHSLGKTVIVEGVENADLLNATRILGVDGAQGYVIACPMPSQQFIQWMEKSGDGVMVSRETTGSLSDLATFLRWEEQLHTRIDDPCFYKVSADPALADDSQNLPRLSMVSPAAWDSLMSAALSHGMRSAEYVNARDRLFAAITTGARSP</sequence>
<dbReference type="CDD" id="cd01948">
    <property type="entry name" value="EAL"/>
    <property type="match status" value="1"/>
</dbReference>
<dbReference type="SUPFAM" id="SSF141868">
    <property type="entry name" value="EAL domain-like"/>
    <property type="match status" value="1"/>
</dbReference>
<proteinExistence type="predicted"/>
<evidence type="ECO:0000313" key="4">
    <source>
        <dbReference type="Proteomes" id="UP000575469"/>
    </source>
</evidence>
<dbReference type="InterPro" id="IPR001633">
    <property type="entry name" value="EAL_dom"/>
</dbReference>
<dbReference type="Proteomes" id="UP000575469">
    <property type="component" value="Unassembled WGS sequence"/>
</dbReference>
<dbReference type="InterPro" id="IPR050706">
    <property type="entry name" value="Cyclic-di-GMP_PDE-like"/>
</dbReference>
<dbReference type="SUPFAM" id="SSF55073">
    <property type="entry name" value="Nucleotide cyclase"/>
    <property type="match status" value="1"/>
</dbReference>
<accession>A0A848NXP9</accession>
<dbReference type="InterPro" id="IPR029787">
    <property type="entry name" value="Nucleotide_cyclase"/>
</dbReference>
<dbReference type="PROSITE" id="PS50887">
    <property type="entry name" value="GGDEF"/>
    <property type="match status" value="1"/>
</dbReference>
<name>A0A848NXP9_9RALS</name>
<dbReference type="Gene3D" id="1.10.490.10">
    <property type="entry name" value="Globins"/>
    <property type="match status" value="1"/>
</dbReference>
<dbReference type="PANTHER" id="PTHR33121:SF70">
    <property type="entry name" value="SIGNALING PROTEIN YKOW"/>
    <property type="match status" value="1"/>
</dbReference>
<dbReference type="PROSITE" id="PS50883">
    <property type="entry name" value="EAL"/>
    <property type="match status" value="1"/>
</dbReference>
<dbReference type="SUPFAM" id="SSF55781">
    <property type="entry name" value="GAF domain-like"/>
    <property type="match status" value="1"/>
</dbReference>
<dbReference type="AlphaFoldDB" id="A0A848NXP9"/>
<dbReference type="GO" id="GO:0020037">
    <property type="term" value="F:heme binding"/>
    <property type="evidence" value="ECO:0007669"/>
    <property type="project" value="InterPro"/>
</dbReference>
<dbReference type="GO" id="GO:0071111">
    <property type="term" value="F:cyclic-guanylate-specific phosphodiesterase activity"/>
    <property type="evidence" value="ECO:0007669"/>
    <property type="project" value="InterPro"/>
</dbReference>
<dbReference type="InterPro" id="IPR043128">
    <property type="entry name" value="Rev_trsase/Diguanyl_cyclase"/>
</dbReference>
<protein>
    <submittedName>
        <fullName evidence="3">EAL domain-containing protein</fullName>
    </submittedName>
</protein>
<dbReference type="PANTHER" id="PTHR33121">
    <property type="entry name" value="CYCLIC DI-GMP PHOSPHODIESTERASE PDEF"/>
    <property type="match status" value="1"/>
</dbReference>
<dbReference type="Gene3D" id="3.30.450.40">
    <property type="match status" value="1"/>
</dbReference>
<feature type="domain" description="GGDEF" evidence="2">
    <location>
        <begin position="1"/>
        <end position="79"/>
    </location>
</feature>
<dbReference type="InterPro" id="IPR003018">
    <property type="entry name" value="GAF"/>
</dbReference>
<dbReference type="InterPro" id="IPR000160">
    <property type="entry name" value="GGDEF_dom"/>
</dbReference>
<dbReference type="Gene3D" id="3.30.70.270">
    <property type="match status" value="1"/>
</dbReference>
<dbReference type="Pfam" id="PF00563">
    <property type="entry name" value="EAL"/>
    <property type="match status" value="1"/>
</dbReference>
<dbReference type="InterPro" id="IPR035919">
    <property type="entry name" value="EAL_sf"/>
</dbReference>
<dbReference type="SMART" id="SM00052">
    <property type="entry name" value="EAL"/>
    <property type="match status" value="1"/>
</dbReference>
<dbReference type="Gene3D" id="3.20.20.450">
    <property type="entry name" value="EAL domain"/>
    <property type="match status" value="1"/>
</dbReference>
<dbReference type="Pfam" id="PF13185">
    <property type="entry name" value="GAF_2"/>
    <property type="match status" value="1"/>
</dbReference>
<dbReference type="GO" id="GO:0019825">
    <property type="term" value="F:oxygen binding"/>
    <property type="evidence" value="ECO:0007669"/>
    <property type="project" value="InterPro"/>
</dbReference>
<dbReference type="EMBL" id="JABBZM010000007">
    <property type="protein sequence ID" value="NMV38099.1"/>
    <property type="molecule type" value="Genomic_DNA"/>
</dbReference>